<accession>A0A6B0T7B7</accession>
<feature type="transmembrane region" description="Helical" evidence="1">
    <location>
        <begin position="79"/>
        <end position="99"/>
    </location>
</feature>
<keyword evidence="3" id="KW-1185">Reference proteome</keyword>
<keyword evidence="1" id="KW-1003">Cell membrane</keyword>
<comment type="caution">
    <text evidence="2">The sequence shown here is derived from an EMBL/GenBank/DDBJ whole genome shotgun (WGS) entry which is preliminary data.</text>
</comment>
<keyword evidence="1 2" id="KW-0223">Dioxygenase</keyword>
<proteinExistence type="inferred from homology"/>
<dbReference type="Proteomes" id="UP000466535">
    <property type="component" value="Unassembled WGS sequence"/>
</dbReference>
<feature type="transmembrane region" description="Helical" evidence="1">
    <location>
        <begin position="226"/>
        <end position="248"/>
    </location>
</feature>
<feature type="transmembrane region" description="Helical" evidence="1">
    <location>
        <begin position="315"/>
        <end position="335"/>
    </location>
</feature>
<evidence type="ECO:0000256" key="1">
    <source>
        <dbReference type="HAMAP-Rule" id="MF_02093"/>
    </source>
</evidence>
<protein>
    <recommendedName>
        <fullName evidence="1">Probable beta-carotene 15,15'-dioxygenase</fullName>
        <ecNumber evidence="1">1.13.11.63</ecNumber>
    </recommendedName>
</protein>
<dbReference type="OrthoDB" id="330454at2157"/>
<feature type="binding site" evidence="1">
    <location>
        <position position="59"/>
    </location>
    <ligand>
        <name>Fe cation</name>
        <dbReference type="ChEBI" id="CHEBI:24875"/>
    </ligand>
</feature>
<dbReference type="EMBL" id="WUUT01000002">
    <property type="protein sequence ID" value="MXR51091.1"/>
    <property type="molecule type" value="Genomic_DNA"/>
</dbReference>
<dbReference type="RefSeq" id="WP_159763242.1">
    <property type="nucleotide sequence ID" value="NZ_WUUT01000002.1"/>
</dbReference>
<feature type="transmembrane region" description="Helical" evidence="1">
    <location>
        <begin position="45"/>
        <end position="67"/>
    </location>
</feature>
<sequence length="342" mass="37002">MTTRVPSVRARRVAAAYSIRPGWLALVAAAVVAVAVGEIPLSYQYAPLVVSAVLLGLPHGAVDHLVIARQRGEGLTVRWLALVAGIYAVFGVAYGLVWFRWPVAAFVFFILMTWFHWGQGELYPLLNIVGATYLRAPSQQALTVLVRGGAPMAVPLVAFPDQYEFVATSLIGLFDPGAAAALAPLFEPGPRTAVGVVYGTAVVVTILLGYVRAGQRQPWLVDAGEMVLLSVFFLVVPPILAVGVYFCFWHSLRHIIRTVMLHDRSTTALDRADIAPVARQFARDAAPMTAGALVFLGLLYLLVPREPGDLSGLVALYLVLIAVLTLPHVVIVSWLDREQSVF</sequence>
<feature type="transmembrane region" description="Helical" evidence="1">
    <location>
        <begin position="165"/>
        <end position="186"/>
    </location>
</feature>
<evidence type="ECO:0000313" key="2">
    <source>
        <dbReference type="EMBL" id="MXR51091.1"/>
    </source>
</evidence>
<evidence type="ECO:0000313" key="3">
    <source>
        <dbReference type="Proteomes" id="UP000466535"/>
    </source>
</evidence>
<dbReference type="EC" id="1.13.11.63" evidence="1"/>
<feature type="binding site" evidence="1">
    <location>
        <position position="254"/>
    </location>
    <ligand>
        <name>Fe cation</name>
        <dbReference type="ChEBI" id="CHEBI:24875"/>
    </ligand>
</feature>
<comment type="subcellular location">
    <subcellularLocation>
        <location evidence="1">Cell membrane</location>
        <topology evidence="1">Multi-pass membrane protein</topology>
    </subcellularLocation>
</comment>
<dbReference type="InterPro" id="IPR022270">
    <property type="entry name" value="Blh_diox"/>
</dbReference>
<feature type="transmembrane region" description="Helical" evidence="1">
    <location>
        <begin position="285"/>
        <end position="303"/>
    </location>
</feature>
<keyword evidence="1" id="KW-0472">Membrane</keyword>
<feature type="transmembrane region" description="Helical" evidence="1">
    <location>
        <begin position="21"/>
        <end position="39"/>
    </location>
</feature>
<dbReference type="HAMAP" id="MF_02093">
    <property type="entry name" value="Beta_carotene_diox"/>
    <property type="match status" value="1"/>
</dbReference>
<dbReference type="GO" id="GO:0016121">
    <property type="term" value="P:carotene catabolic process"/>
    <property type="evidence" value="ECO:0007669"/>
    <property type="project" value="UniProtKB-UniRule"/>
</dbReference>
<keyword evidence="1" id="KW-0479">Metal-binding</keyword>
<keyword evidence="1" id="KW-0812">Transmembrane</keyword>
<reference evidence="2 3" key="1">
    <citation type="submission" date="2019-12" db="EMBL/GenBank/DDBJ databases">
        <title>Isolation and characterization of three novel carbon monoxide-oxidizing members of Halobacteria from salione crusts and soils.</title>
        <authorList>
            <person name="Myers M.R."/>
            <person name="King G.M."/>
        </authorList>
    </citation>
    <scope>NUCLEOTIDE SEQUENCE [LARGE SCALE GENOMIC DNA]</scope>
    <source>
        <strain evidence="2 3">WSH3</strain>
    </source>
</reference>
<name>A0A6B0T7B7_9EURY</name>
<feature type="binding site" evidence="1">
    <location>
        <position position="116"/>
    </location>
    <ligand>
        <name>Fe cation</name>
        <dbReference type="ChEBI" id="CHEBI:24875"/>
    </ligand>
</feature>
<dbReference type="GO" id="GO:0010436">
    <property type="term" value="F:carotenoid dioxygenase activity"/>
    <property type="evidence" value="ECO:0007669"/>
    <property type="project" value="UniProtKB-UniRule"/>
</dbReference>
<keyword evidence="1" id="KW-0408">Iron</keyword>
<keyword evidence="1" id="KW-1133">Transmembrane helix</keyword>
<gene>
    <name evidence="2" type="ORF">GRX03_05650</name>
</gene>
<feature type="binding site" evidence="1">
    <location>
        <position position="250"/>
    </location>
    <ligand>
        <name>Fe cation</name>
        <dbReference type="ChEBI" id="CHEBI:24875"/>
    </ligand>
</feature>
<dbReference type="AlphaFoldDB" id="A0A6B0T7B7"/>
<feature type="transmembrane region" description="Helical" evidence="1">
    <location>
        <begin position="193"/>
        <end position="211"/>
    </location>
</feature>
<comment type="function">
    <text evidence="1">Catalyzes the cleavage of beta-carotene at its central double bond (15,15') to yield two molecules of all-trans-retinal.</text>
</comment>
<dbReference type="GO" id="GO:0005506">
    <property type="term" value="F:iron ion binding"/>
    <property type="evidence" value="ECO:0007669"/>
    <property type="project" value="UniProtKB-UniRule"/>
</dbReference>
<comment type="similarity">
    <text evidence="1">Belongs to the Brp/Blh beta-carotene diooxygenase family.</text>
</comment>
<dbReference type="Pfam" id="PF15461">
    <property type="entry name" value="BCD"/>
    <property type="match status" value="1"/>
</dbReference>
<dbReference type="NCBIfam" id="TIGR03753">
    <property type="entry name" value="blh_monoox"/>
    <property type="match status" value="1"/>
</dbReference>
<dbReference type="GO" id="GO:0005886">
    <property type="term" value="C:plasma membrane"/>
    <property type="evidence" value="ECO:0007669"/>
    <property type="project" value="UniProtKB-SubCell"/>
</dbReference>
<keyword evidence="1 2" id="KW-0560">Oxidoreductase</keyword>
<comment type="catalytic activity">
    <reaction evidence="1">
        <text>all-trans-beta-carotene + O2 = 2 all-trans-retinal</text>
        <dbReference type="Rhea" id="RHEA:32887"/>
        <dbReference type="ChEBI" id="CHEBI:15379"/>
        <dbReference type="ChEBI" id="CHEBI:17579"/>
        <dbReference type="ChEBI" id="CHEBI:17898"/>
        <dbReference type="EC" id="1.13.11.63"/>
    </reaction>
</comment>
<organism evidence="2 3">
    <name type="scientific">Halovenus carboxidivorans</name>
    <dbReference type="NCBI Taxonomy" id="2692199"/>
    <lineage>
        <taxon>Archaea</taxon>
        <taxon>Methanobacteriati</taxon>
        <taxon>Methanobacteriota</taxon>
        <taxon>Stenosarchaea group</taxon>
        <taxon>Halobacteria</taxon>
        <taxon>Halobacteriales</taxon>
        <taxon>Haloarculaceae</taxon>
        <taxon>Halovenus</taxon>
    </lineage>
</organism>
<comment type="cofactor">
    <cofactor evidence="1">
        <name>Fe(2+)</name>
        <dbReference type="ChEBI" id="CHEBI:29033"/>
    </cofactor>
</comment>
<dbReference type="GO" id="GO:0003834">
    <property type="term" value="F:beta-carotene 15,15'-dioxygenase activity"/>
    <property type="evidence" value="ECO:0007669"/>
    <property type="project" value="UniProtKB-EC"/>
</dbReference>